<proteinExistence type="predicted"/>
<name>A0A063Y4L7_9GAMM</name>
<dbReference type="STRING" id="267850.ADINL_0351"/>
<protein>
    <submittedName>
        <fullName evidence="2">Glutamate synthase [NADPH] large chain</fullName>
        <ecNumber evidence="2">1.4.1.13</ecNumber>
    </submittedName>
</protein>
<reference evidence="2 3" key="1">
    <citation type="journal article" date="2005" name="Int. J. Syst. Evol. Microbiol.">
        <title>Nitrincola lacisaponensis gen. nov., sp. nov., a novel alkaliphilic bacterium isolated from an alkaline, saline lake.</title>
        <authorList>
            <person name="Dimitriu P.A."/>
            <person name="Shukla S.K."/>
            <person name="Conradt J."/>
            <person name="Marquez M.C."/>
            <person name="Ventosa A."/>
            <person name="Maglia A."/>
            <person name="Peyton B.M."/>
            <person name="Pinkart H.C."/>
            <person name="Mormile M.R."/>
        </authorList>
    </citation>
    <scope>NUCLEOTIDE SEQUENCE [LARGE SCALE GENOMIC DNA]</scope>
    <source>
        <strain evidence="2 3">4CA</strain>
    </source>
</reference>
<dbReference type="RefSeq" id="WP_036543144.1">
    <property type="nucleotide sequence ID" value="NZ_JMSZ01000007.1"/>
</dbReference>
<keyword evidence="2" id="KW-0560">Oxidoreductase</keyword>
<keyword evidence="3" id="KW-1185">Reference proteome</keyword>
<dbReference type="Proteomes" id="UP000027318">
    <property type="component" value="Unassembled WGS sequence"/>
</dbReference>
<dbReference type="GO" id="GO:0004355">
    <property type="term" value="F:glutamate synthase (NADPH) activity"/>
    <property type="evidence" value="ECO:0007669"/>
    <property type="project" value="UniProtKB-EC"/>
</dbReference>
<dbReference type="EMBL" id="JMSZ01000007">
    <property type="protein sequence ID" value="KDE41278.1"/>
    <property type="molecule type" value="Genomic_DNA"/>
</dbReference>
<dbReference type="EC" id="1.4.1.13" evidence="2"/>
<feature type="domain" description="T6SS Phospholipase effector Tle1-like catalytic" evidence="1">
    <location>
        <begin position="175"/>
        <end position="267"/>
    </location>
</feature>
<organism evidence="2 3">
    <name type="scientific">Nitrincola lacisaponensis</name>
    <dbReference type="NCBI Taxonomy" id="267850"/>
    <lineage>
        <taxon>Bacteria</taxon>
        <taxon>Pseudomonadati</taxon>
        <taxon>Pseudomonadota</taxon>
        <taxon>Gammaproteobacteria</taxon>
        <taxon>Oceanospirillales</taxon>
        <taxon>Oceanospirillaceae</taxon>
        <taxon>Nitrincola</taxon>
    </lineage>
</organism>
<evidence type="ECO:0000313" key="3">
    <source>
        <dbReference type="Proteomes" id="UP000027318"/>
    </source>
</evidence>
<dbReference type="AlphaFoldDB" id="A0A063Y4L7"/>
<evidence type="ECO:0000259" key="1">
    <source>
        <dbReference type="Pfam" id="PF09994"/>
    </source>
</evidence>
<gene>
    <name evidence="2" type="ORF">ADINL_0351</name>
</gene>
<dbReference type="PANTHER" id="PTHR33840">
    <property type="match status" value="1"/>
</dbReference>
<dbReference type="PANTHER" id="PTHR33840:SF1">
    <property type="entry name" value="TLE1 PHOSPHOLIPASE DOMAIN-CONTAINING PROTEIN"/>
    <property type="match status" value="1"/>
</dbReference>
<dbReference type="InterPro" id="IPR018712">
    <property type="entry name" value="Tle1-like_cat"/>
</dbReference>
<comment type="caution">
    <text evidence="2">The sequence shown here is derived from an EMBL/GenBank/DDBJ whole genome shotgun (WGS) entry which is preliminary data.</text>
</comment>
<dbReference type="OrthoDB" id="4378831at2"/>
<dbReference type="Pfam" id="PF09994">
    <property type="entry name" value="T6SS_Tle1-like_cat"/>
    <property type="match status" value="1"/>
</dbReference>
<sequence length="413" mass="45740">MTSREAQALAAANAAAAEAGTGATDTIIAGCDMVRFGVFFDGTWNSRDFSAQPGYSWHTNVELLEAFYDTPVDPITETINGQPRQVRYMKEYYRGPGITENGRTYTNLGGATGRGSEGVVARVNKASEDIPHMIHEQNQDAVPCDLWFDVFGFSRGAAAARTFANRVKSGQISYSGARTNTKFLGVFDTVVSTRGVSDTRGFNRDKSIDIRTAGNVAEQVVHITAKDEIRRNFPLSQTVAGKRIAIAGAHSDIGGGYNPGVERGELTFMASQGWQLLEYFRNNWHIGQDGNEISQETIRNAVDAALNHNPQRVTLSVEAQHGLQFVALRLMHFEAKSRNLPFPDELPDTINGQEMSEELQAYLEALIAEDSETIAELEKDIRSRYAHWSARSNLTDRIAHEPEWDARRRVYSV</sequence>
<evidence type="ECO:0000313" key="2">
    <source>
        <dbReference type="EMBL" id="KDE41278.1"/>
    </source>
</evidence>
<accession>A0A063Y4L7</accession>